<comment type="caution">
    <text evidence="1">The sequence shown here is derived from an EMBL/GenBank/DDBJ whole genome shotgun (WGS) entry which is preliminary data.</text>
</comment>
<name>A0AAV2ZTA5_PYXAD</name>
<dbReference type="Proteomes" id="UP001181693">
    <property type="component" value="Unassembled WGS sequence"/>
</dbReference>
<reference evidence="1" key="1">
    <citation type="thesis" date="2020" institute="ProQuest LLC" country="789 East Eisenhower Parkway, Ann Arbor, MI, USA">
        <title>Comparative Genomics and Chromosome Evolution.</title>
        <authorList>
            <person name="Mudd A.B."/>
        </authorList>
    </citation>
    <scope>NUCLEOTIDE SEQUENCE</scope>
    <source>
        <strain evidence="1">1538</strain>
        <tissue evidence="1">Blood</tissue>
    </source>
</reference>
<sequence length="120" mass="13568">MHFSQRSTVSELSHFANQKSDRWDTDRIKKCHPLYKKTKSDPSYNPPIVVFHVYLHAATLAPLGLILRNIDLTSCTQCLHSKCFLCSHAGQSLAGEKKKNFSTELRNAETTVSKSCVFLL</sequence>
<dbReference type="EMBL" id="DYDO01000009">
    <property type="protein sequence ID" value="DBA17824.1"/>
    <property type="molecule type" value="Genomic_DNA"/>
</dbReference>
<proteinExistence type="predicted"/>
<gene>
    <name evidence="1" type="ORF">GDO54_016140</name>
</gene>
<evidence type="ECO:0000313" key="1">
    <source>
        <dbReference type="EMBL" id="DBA17824.1"/>
    </source>
</evidence>
<accession>A0AAV2ZTA5</accession>
<keyword evidence="2" id="KW-1185">Reference proteome</keyword>
<evidence type="ECO:0000313" key="2">
    <source>
        <dbReference type="Proteomes" id="UP001181693"/>
    </source>
</evidence>
<dbReference type="AlphaFoldDB" id="A0AAV2ZTA5"/>
<protein>
    <submittedName>
        <fullName evidence="1">Uncharacterized protein</fullName>
    </submittedName>
</protein>
<organism evidence="1 2">
    <name type="scientific">Pyxicephalus adspersus</name>
    <name type="common">African bullfrog</name>
    <dbReference type="NCBI Taxonomy" id="30357"/>
    <lineage>
        <taxon>Eukaryota</taxon>
        <taxon>Metazoa</taxon>
        <taxon>Chordata</taxon>
        <taxon>Craniata</taxon>
        <taxon>Vertebrata</taxon>
        <taxon>Euteleostomi</taxon>
        <taxon>Amphibia</taxon>
        <taxon>Batrachia</taxon>
        <taxon>Anura</taxon>
        <taxon>Neobatrachia</taxon>
        <taxon>Ranoidea</taxon>
        <taxon>Pyxicephalidae</taxon>
        <taxon>Pyxicephalinae</taxon>
        <taxon>Pyxicephalus</taxon>
    </lineage>
</organism>